<dbReference type="InterPro" id="IPR002410">
    <property type="entry name" value="Peptidase_S33"/>
</dbReference>
<comment type="similarity">
    <text evidence="1">Belongs to the peptidase S33 family.</text>
</comment>
<sequence length="315" mass="34151">MIRMVFLVLLLSGFWALTLWKASKHEANAEETHPPLGDFVTIDGHRVHYVQKGTGPDLVLIHGASGNLRDWTFDTVDRLASRYRVTVFDRPGLGYTDRINKTGATITQQADLLVKASRQVGVTQPIVLGQSYGGSVALAWAVNHPDDLSALVLLAAASMPWDGSLPTYYRITSNPVLGPVVIPLLTAWVPDRVVESAIDETFLPQPAPDGYHDYIGAGLTLRRVSMRANALQRANLLEEVIKLRPGYEGISVPTEILHGDADTIVGLHIHSEPLSRIIPGSVLTVLDGIGHCPQHVAIPQVDAAIDRAAARAGLR</sequence>
<dbReference type="EMBL" id="JAYLLH010000007">
    <property type="protein sequence ID" value="MEC3860959.1"/>
    <property type="molecule type" value="Genomic_DNA"/>
</dbReference>
<keyword evidence="5" id="KW-1185">Reference proteome</keyword>
<dbReference type="SUPFAM" id="SSF53474">
    <property type="entry name" value="alpha/beta-Hydrolases"/>
    <property type="match status" value="1"/>
</dbReference>
<accession>A0ABU6HER6</accession>
<evidence type="ECO:0000313" key="5">
    <source>
        <dbReference type="Proteomes" id="UP001348149"/>
    </source>
</evidence>
<comment type="caution">
    <text evidence="4">The sequence shown here is derived from an EMBL/GenBank/DDBJ whole genome shotgun (WGS) entry which is preliminary data.</text>
</comment>
<evidence type="ECO:0000256" key="2">
    <source>
        <dbReference type="ARBA" id="ARBA00022801"/>
    </source>
</evidence>
<dbReference type="PRINTS" id="PR00793">
    <property type="entry name" value="PROAMNOPTASE"/>
</dbReference>
<name>A0ABU6HER6_9RHOB</name>
<feature type="domain" description="AB hydrolase-1" evidence="3">
    <location>
        <begin position="58"/>
        <end position="163"/>
    </location>
</feature>
<dbReference type="RefSeq" id="WP_326296609.1">
    <property type="nucleotide sequence ID" value="NZ_JAYLLH010000007.1"/>
</dbReference>
<evidence type="ECO:0000259" key="3">
    <source>
        <dbReference type="Pfam" id="PF00561"/>
    </source>
</evidence>
<evidence type="ECO:0000256" key="1">
    <source>
        <dbReference type="ARBA" id="ARBA00010088"/>
    </source>
</evidence>
<reference evidence="4 5" key="1">
    <citation type="submission" date="2024-01" db="EMBL/GenBank/DDBJ databases">
        <title>Mesobacterium rodlantinim sp. nov., isolated from shallow sea hydrothermal systems off Kueishantao Island.</title>
        <authorList>
            <person name="Su Z."/>
            <person name="Tang K."/>
        </authorList>
    </citation>
    <scope>NUCLEOTIDE SEQUENCE [LARGE SCALE GENOMIC DNA]</scope>
    <source>
        <strain evidence="4 5">TK19101</strain>
    </source>
</reference>
<gene>
    <name evidence="4" type="ORF">VK792_06655</name>
</gene>
<dbReference type="PRINTS" id="PR00111">
    <property type="entry name" value="ABHYDROLASE"/>
</dbReference>
<keyword evidence="2 4" id="KW-0378">Hydrolase</keyword>
<dbReference type="InterPro" id="IPR000073">
    <property type="entry name" value="AB_hydrolase_1"/>
</dbReference>
<organism evidence="4 5">
    <name type="scientific">Mesobacterium hydrothermale</name>
    <dbReference type="NCBI Taxonomy" id="3111907"/>
    <lineage>
        <taxon>Bacteria</taxon>
        <taxon>Pseudomonadati</taxon>
        <taxon>Pseudomonadota</taxon>
        <taxon>Alphaproteobacteria</taxon>
        <taxon>Rhodobacterales</taxon>
        <taxon>Roseobacteraceae</taxon>
        <taxon>Mesobacterium</taxon>
    </lineage>
</organism>
<dbReference type="PANTHER" id="PTHR43689:SF8">
    <property type="entry name" value="ALPHA_BETA-HYDROLASES SUPERFAMILY PROTEIN"/>
    <property type="match status" value="1"/>
</dbReference>
<protein>
    <submittedName>
        <fullName evidence="4">Alpha/beta hydrolase</fullName>
    </submittedName>
</protein>
<dbReference type="Proteomes" id="UP001348149">
    <property type="component" value="Unassembled WGS sequence"/>
</dbReference>
<dbReference type="Gene3D" id="3.40.50.1820">
    <property type="entry name" value="alpha/beta hydrolase"/>
    <property type="match status" value="1"/>
</dbReference>
<dbReference type="Pfam" id="PF00561">
    <property type="entry name" value="Abhydrolase_1"/>
    <property type="match status" value="1"/>
</dbReference>
<evidence type="ECO:0000313" key="4">
    <source>
        <dbReference type="EMBL" id="MEC3860959.1"/>
    </source>
</evidence>
<dbReference type="GO" id="GO:0016787">
    <property type="term" value="F:hydrolase activity"/>
    <property type="evidence" value="ECO:0007669"/>
    <property type="project" value="UniProtKB-KW"/>
</dbReference>
<proteinExistence type="inferred from homology"/>
<dbReference type="InterPro" id="IPR029058">
    <property type="entry name" value="AB_hydrolase_fold"/>
</dbReference>
<dbReference type="PANTHER" id="PTHR43689">
    <property type="entry name" value="HYDROLASE"/>
    <property type="match status" value="1"/>
</dbReference>